<organism evidence="2 3">
    <name type="scientific">Myroides phaeus</name>
    <dbReference type="NCBI Taxonomy" id="702745"/>
    <lineage>
        <taxon>Bacteria</taxon>
        <taxon>Pseudomonadati</taxon>
        <taxon>Bacteroidota</taxon>
        <taxon>Flavobacteriia</taxon>
        <taxon>Flavobacteriales</taxon>
        <taxon>Flavobacteriaceae</taxon>
        <taxon>Myroides</taxon>
    </lineage>
</organism>
<keyword evidence="1" id="KW-0732">Signal</keyword>
<reference evidence="3" key="1">
    <citation type="submission" date="2016-10" db="EMBL/GenBank/DDBJ databases">
        <authorList>
            <person name="Varghese N."/>
            <person name="Submissions S."/>
        </authorList>
    </citation>
    <scope>NUCLEOTIDE SEQUENCE [LARGE SCALE GENOMIC DNA]</scope>
    <source>
        <strain evidence="3">DSM 23313</strain>
    </source>
</reference>
<gene>
    <name evidence="2" type="ORF">SAMN05421818_10661</name>
</gene>
<accession>A0A1G8D9I3</accession>
<dbReference type="RefSeq" id="WP_090406936.1">
    <property type="nucleotide sequence ID" value="NZ_FNDQ01000006.1"/>
</dbReference>
<evidence type="ECO:0000313" key="3">
    <source>
        <dbReference type="Proteomes" id="UP000243588"/>
    </source>
</evidence>
<evidence type="ECO:0000313" key="2">
    <source>
        <dbReference type="EMBL" id="SDH54243.1"/>
    </source>
</evidence>
<dbReference type="PROSITE" id="PS51257">
    <property type="entry name" value="PROKAR_LIPOPROTEIN"/>
    <property type="match status" value="1"/>
</dbReference>
<keyword evidence="3" id="KW-1185">Reference proteome</keyword>
<proteinExistence type="predicted"/>
<dbReference type="Proteomes" id="UP000243588">
    <property type="component" value="Unassembled WGS sequence"/>
</dbReference>
<evidence type="ECO:0000256" key="1">
    <source>
        <dbReference type="SAM" id="SignalP"/>
    </source>
</evidence>
<protein>
    <recommendedName>
        <fullName evidence="4">Lipocalin-like domain-containing protein</fullName>
    </recommendedName>
</protein>
<dbReference type="AlphaFoldDB" id="A0A1G8D9I3"/>
<name>A0A1G8D9I3_9FLAO</name>
<sequence>MKKLVAICSIFALVIGTASCNSDDNNKIRPEGNIEGTWYADQVIYSFNGIEHSRSFMELRGNDAVSETDKIIITKEKAVLFEHKIVEGKETQTTGKIDGKLMTFEKYKDNPRTIVTGNDKELKLEYNFTAKEGKAPMIVSYSRVKPDFTTKK</sequence>
<dbReference type="EMBL" id="FNDQ01000006">
    <property type="protein sequence ID" value="SDH54243.1"/>
    <property type="molecule type" value="Genomic_DNA"/>
</dbReference>
<evidence type="ECO:0008006" key="4">
    <source>
        <dbReference type="Google" id="ProtNLM"/>
    </source>
</evidence>
<feature type="chain" id="PRO_5017335358" description="Lipocalin-like domain-containing protein" evidence="1">
    <location>
        <begin position="21"/>
        <end position="152"/>
    </location>
</feature>
<feature type="signal peptide" evidence="1">
    <location>
        <begin position="1"/>
        <end position="20"/>
    </location>
</feature>